<keyword evidence="3" id="KW-1185">Reference proteome</keyword>
<keyword evidence="2" id="KW-0614">Plasmid</keyword>
<evidence type="ECO:0000313" key="2">
    <source>
        <dbReference type="EMBL" id="AIS02549.1"/>
    </source>
</evidence>
<dbReference type="HOGENOM" id="CLU_3141183_0_0_11"/>
<evidence type="ECO:0000313" key="3">
    <source>
        <dbReference type="Proteomes" id="UP000029482"/>
    </source>
</evidence>
<feature type="region of interest" description="Disordered" evidence="1">
    <location>
        <begin position="1"/>
        <end position="49"/>
    </location>
</feature>
<dbReference type="KEGG" id="sgu:SGLAU_33105"/>
<reference evidence="3" key="1">
    <citation type="journal article" date="2015" name="J. Biotechnol.">
        <title>Complete genome sequence of the actinobacterium Streptomyces glaucescens GLA.O (DSM 40922) consisting of a linear chromosome and one linear plasmid.</title>
        <authorList>
            <person name="Ortseifen V."/>
            <person name="Winkler A."/>
            <person name="Albersmeier A."/>
            <person name="Wendler S."/>
            <person name="Puhler A."/>
            <person name="Kalinowski J."/>
            <person name="Ruckert C."/>
        </authorList>
    </citation>
    <scope>NUCLEOTIDE SEQUENCE [LARGE SCALE GENOMIC DNA]</scope>
    <source>
        <strain evidence="3">DSM 40922 / GLA O</strain>
        <plasmid evidence="3">pSglau1</plasmid>
    </source>
</reference>
<proteinExistence type="predicted"/>
<feature type="compositionally biased region" description="Gly residues" evidence="1">
    <location>
        <begin position="38"/>
        <end position="49"/>
    </location>
</feature>
<organism evidence="2 3">
    <name type="scientific">Streptomyces glaucescens</name>
    <dbReference type="NCBI Taxonomy" id="1907"/>
    <lineage>
        <taxon>Bacteria</taxon>
        <taxon>Bacillati</taxon>
        <taxon>Actinomycetota</taxon>
        <taxon>Actinomycetes</taxon>
        <taxon>Kitasatosporales</taxon>
        <taxon>Streptomycetaceae</taxon>
        <taxon>Streptomyces</taxon>
    </lineage>
</organism>
<protein>
    <submittedName>
        <fullName evidence="2">Uncharacterized protein</fullName>
    </submittedName>
</protein>
<dbReference type="RefSeq" id="WP_159072849.1">
    <property type="nucleotide sequence ID" value="NZ_CP009439.1"/>
</dbReference>
<evidence type="ECO:0000256" key="1">
    <source>
        <dbReference type="SAM" id="MobiDB-lite"/>
    </source>
</evidence>
<dbReference type="Proteomes" id="UP000029482">
    <property type="component" value="Plasmid pSglau1"/>
</dbReference>
<name>A0A089XGY0_STRGA</name>
<dbReference type="EMBL" id="CP009439">
    <property type="protein sequence ID" value="AIS02549.1"/>
    <property type="molecule type" value="Genomic_DNA"/>
</dbReference>
<geneLocation type="plasmid" evidence="2 3">
    <name>pSglau1</name>
</geneLocation>
<feature type="compositionally biased region" description="Pro residues" evidence="1">
    <location>
        <begin position="1"/>
        <end position="11"/>
    </location>
</feature>
<gene>
    <name evidence="2" type="ORF">SGLAU_33105</name>
</gene>
<dbReference type="AlphaFoldDB" id="A0A089XGY0"/>
<accession>A0A089XGY0</accession>
<sequence length="49" mass="4968">MPSPIQPPPATSGPQASGLVRSRRQIVAARNRNAIPSDGGGTGRSDGND</sequence>